<comment type="subunit">
    <text evidence="2">NDH-1 is composed of 14 different subunits. Subunits NuoB, C, D, E, F, and G constitute the peripheral sector of the complex.</text>
</comment>
<dbReference type="GO" id="GO:0005886">
    <property type="term" value="C:plasma membrane"/>
    <property type="evidence" value="ECO:0007669"/>
    <property type="project" value="UniProtKB-SubCell"/>
</dbReference>
<dbReference type="PANTHER" id="PTHR11993:SF10">
    <property type="entry name" value="NADH DEHYDROGENASE [UBIQUINONE] IRON-SULFUR PROTEIN 2, MITOCHONDRIAL"/>
    <property type="match status" value="1"/>
</dbReference>
<keyword evidence="2" id="KW-0472">Membrane</keyword>
<sequence>MATTERDLKERAIEAKLGAGVDVQRIQEDDRDLMIVNMGPQHPSTHGVLRLVVELDGENVQKATPHIGYLHTGLEKTMESMTYYKALTITDREDYLSNLMNNLAYSLAVEKLLDVEVPPRARRLRLILNELERIASHLLWLGTHALDIGAMTLFFYTWRERDAILDMKEMLSGVRMMTSWICPGGLRGDVPDGWFHKVGKFVDAFPKKLSEYNNLISKNPIFVERLSNIGIIKAEDAIAWGMSGPSLRGSGVAWDLRKSNPYTGYDEFEFDIAVGQNGDVYDRFLVRMEELKQSHRILVQALRDVPGGPVMTSDRKVAPPPRAELDTSMESLIHHFKLFTEGYHPPIGETYAAVESGRGEKGYYIYSDGSGIPYRVKIKGPSFNNLQALPKMVEGLMIADVVAVIGSIDIVLGDIDR</sequence>
<keyword evidence="2" id="KW-0520">NAD</keyword>
<keyword evidence="2" id="KW-1278">Translocase</keyword>
<dbReference type="Proteomes" id="UP000287394">
    <property type="component" value="Chromosome"/>
</dbReference>
<dbReference type="PANTHER" id="PTHR11993">
    <property type="entry name" value="NADH-UBIQUINONE OXIDOREDUCTASE 49 KDA SUBUNIT"/>
    <property type="match status" value="1"/>
</dbReference>
<reference evidence="3 4" key="1">
    <citation type="journal article" date="2019" name="Int. J. Syst. Evol. Microbiol.">
        <title>Capsulimonas corticalis gen. nov., sp. nov., an aerobic capsulated bacterium, of a novel bacterial order, Capsulimonadales ord. nov., of the class Armatimonadia of the phylum Armatimonadetes.</title>
        <authorList>
            <person name="Li J."/>
            <person name="Kudo C."/>
            <person name="Tonouchi A."/>
        </authorList>
    </citation>
    <scope>NUCLEOTIDE SEQUENCE [LARGE SCALE GENOMIC DNA]</scope>
    <source>
        <strain evidence="3 4">AX-7</strain>
    </source>
</reference>
<evidence type="ECO:0000313" key="3">
    <source>
        <dbReference type="EMBL" id="BDI31358.1"/>
    </source>
</evidence>
<dbReference type="GO" id="GO:0051287">
    <property type="term" value="F:NAD binding"/>
    <property type="evidence" value="ECO:0007669"/>
    <property type="project" value="InterPro"/>
</dbReference>
<evidence type="ECO:0000256" key="2">
    <source>
        <dbReference type="HAMAP-Rule" id="MF_01358"/>
    </source>
</evidence>
<comment type="similarity">
    <text evidence="2">Belongs to the complex I 49 kDa subunit family.</text>
</comment>
<accession>A0A402CYE2</accession>
<proteinExistence type="inferred from homology"/>
<dbReference type="InterPro" id="IPR001135">
    <property type="entry name" value="NADH_Q_OxRdtase_suD"/>
</dbReference>
<dbReference type="EC" id="7.1.1.-" evidence="2"/>
<dbReference type="NCBIfam" id="NF004739">
    <property type="entry name" value="PRK06075.1"/>
    <property type="match status" value="1"/>
</dbReference>
<name>A0A402CYE2_9BACT</name>
<comment type="function">
    <text evidence="2">NDH-1 shuttles electrons from NADH, via FMN and iron-sulfur (Fe-S) centers, to quinones in the respiratory chain. The immediate electron acceptor for the enzyme in this species is believed to be ubiquinone. Couples the redox reaction to proton translocation (for every two electrons transferred, four hydrogen ions are translocated across the cytoplasmic membrane), and thus conserves the redox energy in a proton gradient.</text>
</comment>
<dbReference type="InterPro" id="IPR022885">
    <property type="entry name" value="NDH1_su_D/H"/>
</dbReference>
<dbReference type="GO" id="GO:0048038">
    <property type="term" value="F:quinone binding"/>
    <property type="evidence" value="ECO:0007669"/>
    <property type="project" value="UniProtKB-KW"/>
</dbReference>
<keyword evidence="4" id="KW-1185">Reference proteome</keyword>
<dbReference type="Pfam" id="PF00346">
    <property type="entry name" value="Complex1_49kDa"/>
    <property type="match status" value="1"/>
</dbReference>
<dbReference type="GO" id="GO:0050136">
    <property type="term" value="F:NADH dehydrogenase (quinone) (non-electrogenic) activity"/>
    <property type="evidence" value="ECO:0007669"/>
    <property type="project" value="UniProtKB-UniRule"/>
</dbReference>
<dbReference type="RefSeq" id="WP_119322356.1">
    <property type="nucleotide sequence ID" value="NZ_AP025739.1"/>
</dbReference>
<dbReference type="KEGG" id="ccot:CCAX7_34090"/>
<dbReference type="Gene3D" id="1.10.645.10">
    <property type="entry name" value="Cytochrome-c3 Hydrogenase, chain B"/>
    <property type="match status" value="1"/>
</dbReference>
<organism evidence="3 4">
    <name type="scientific">Capsulimonas corticalis</name>
    <dbReference type="NCBI Taxonomy" id="2219043"/>
    <lineage>
        <taxon>Bacteria</taxon>
        <taxon>Bacillati</taxon>
        <taxon>Armatimonadota</taxon>
        <taxon>Armatimonadia</taxon>
        <taxon>Capsulimonadales</taxon>
        <taxon>Capsulimonadaceae</taxon>
        <taxon>Capsulimonas</taxon>
    </lineage>
</organism>
<dbReference type="AlphaFoldDB" id="A0A402CYE2"/>
<dbReference type="HAMAP" id="MF_01358">
    <property type="entry name" value="NDH1_NuoD"/>
    <property type="match status" value="1"/>
</dbReference>
<dbReference type="SUPFAM" id="SSF56762">
    <property type="entry name" value="HydB/Nqo4-like"/>
    <property type="match status" value="1"/>
</dbReference>
<comment type="subcellular location">
    <subcellularLocation>
        <location evidence="2">Cell membrane</location>
        <topology evidence="2">Peripheral membrane protein</topology>
        <orientation evidence="2">Cytoplasmic side</orientation>
    </subcellularLocation>
</comment>
<gene>
    <name evidence="3" type="primary">nuoD2</name>
    <name evidence="2" type="synonym">nuoD</name>
    <name evidence="3" type="ORF">CCAX7_34090</name>
</gene>
<evidence type="ECO:0000256" key="1">
    <source>
        <dbReference type="ARBA" id="ARBA00022719"/>
    </source>
</evidence>
<dbReference type="InterPro" id="IPR029014">
    <property type="entry name" value="NiFe-Hase_large"/>
</dbReference>
<evidence type="ECO:0000313" key="4">
    <source>
        <dbReference type="Proteomes" id="UP000287394"/>
    </source>
</evidence>
<comment type="catalytic activity">
    <reaction evidence="2">
        <text>a quinone + NADH + 5 H(+)(in) = a quinol + NAD(+) + 4 H(+)(out)</text>
        <dbReference type="Rhea" id="RHEA:57888"/>
        <dbReference type="ChEBI" id="CHEBI:15378"/>
        <dbReference type="ChEBI" id="CHEBI:24646"/>
        <dbReference type="ChEBI" id="CHEBI:57540"/>
        <dbReference type="ChEBI" id="CHEBI:57945"/>
        <dbReference type="ChEBI" id="CHEBI:132124"/>
    </reaction>
</comment>
<dbReference type="EMBL" id="AP025739">
    <property type="protein sequence ID" value="BDI31358.1"/>
    <property type="molecule type" value="Genomic_DNA"/>
</dbReference>
<keyword evidence="2" id="KW-0830">Ubiquinone</keyword>
<keyword evidence="1 2" id="KW-0874">Quinone</keyword>
<keyword evidence="2" id="KW-1003">Cell membrane</keyword>
<dbReference type="NCBIfam" id="TIGR01962">
    <property type="entry name" value="NuoD"/>
    <property type="match status" value="1"/>
</dbReference>
<keyword evidence="2" id="KW-0813">Transport</keyword>
<protein>
    <recommendedName>
        <fullName evidence="2">NADH-quinone oxidoreductase subunit D</fullName>
        <ecNumber evidence="2">7.1.1.-</ecNumber>
    </recommendedName>
    <alternativeName>
        <fullName evidence="2">NADH dehydrogenase I subunit D</fullName>
    </alternativeName>
    <alternativeName>
        <fullName evidence="2">NDH-1 subunit D</fullName>
    </alternativeName>
</protein>
<dbReference type="OrthoDB" id="9801496at2"/>